<sequence>MPTPTPGRVLREYLGLGNFDRKLEWDALNVQIIQLVREVMDLSASSPAASHQLDKVLRIRNQIIRDYPHYFPEEKELTGGKLLRQHIMMHTNALRYRKNHKKPCQPSPPTVSPPVHQKLSKNTKARACSVRRSNRKTSRTLSYRYPIRDLRNPGRTGLGKRIVRVVDPMTRTTSNNRSEERKHRTPRRLTPSRLVPFVELPLRNRTRNASSNARSQRHQGTGPSASNSGREPRDDLNEFLLNGCRRPLTSLYPFLQRYGCKTMDDIRSMAGWPLTMIRGVMKDIMKSSSAVELQHISEMDWDLLAHGIWQIGRMVE</sequence>
<dbReference type="Proteomes" id="UP000308600">
    <property type="component" value="Unassembled WGS sequence"/>
</dbReference>
<protein>
    <submittedName>
        <fullName evidence="1">Uncharacterized protein</fullName>
    </submittedName>
</protein>
<evidence type="ECO:0000313" key="1">
    <source>
        <dbReference type="EMBL" id="TFK65388.1"/>
    </source>
</evidence>
<reference evidence="1 2" key="1">
    <citation type="journal article" date="2019" name="Nat. Ecol. Evol.">
        <title>Megaphylogeny resolves global patterns of mushroom evolution.</title>
        <authorList>
            <person name="Varga T."/>
            <person name="Krizsan K."/>
            <person name="Foldi C."/>
            <person name="Dima B."/>
            <person name="Sanchez-Garcia M."/>
            <person name="Sanchez-Ramirez S."/>
            <person name="Szollosi G.J."/>
            <person name="Szarkandi J.G."/>
            <person name="Papp V."/>
            <person name="Albert L."/>
            <person name="Andreopoulos W."/>
            <person name="Angelini C."/>
            <person name="Antonin V."/>
            <person name="Barry K.W."/>
            <person name="Bougher N.L."/>
            <person name="Buchanan P."/>
            <person name="Buyck B."/>
            <person name="Bense V."/>
            <person name="Catcheside P."/>
            <person name="Chovatia M."/>
            <person name="Cooper J."/>
            <person name="Damon W."/>
            <person name="Desjardin D."/>
            <person name="Finy P."/>
            <person name="Geml J."/>
            <person name="Haridas S."/>
            <person name="Hughes K."/>
            <person name="Justo A."/>
            <person name="Karasinski D."/>
            <person name="Kautmanova I."/>
            <person name="Kiss B."/>
            <person name="Kocsube S."/>
            <person name="Kotiranta H."/>
            <person name="LaButti K.M."/>
            <person name="Lechner B.E."/>
            <person name="Liimatainen K."/>
            <person name="Lipzen A."/>
            <person name="Lukacs Z."/>
            <person name="Mihaltcheva S."/>
            <person name="Morgado L.N."/>
            <person name="Niskanen T."/>
            <person name="Noordeloos M.E."/>
            <person name="Ohm R.A."/>
            <person name="Ortiz-Santana B."/>
            <person name="Ovrebo C."/>
            <person name="Racz N."/>
            <person name="Riley R."/>
            <person name="Savchenko A."/>
            <person name="Shiryaev A."/>
            <person name="Soop K."/>
            <person name="Spirin V."/>
            <person name="Szebenyi C."/>
            <person name="Tomsovsky M."/>
            <person name="Tulloss R.E."/>
            <person name="Uehling J."/>
            <person name="Grigoriev I.V."/>
            <person name="Vagvolgyi C."/>
            <person name="Papp T."/>
            <person name="Martin F.M."/>
            <person name="Miettinen O."/>
            <person name="Hibbett D.S."/>
            <person name="Nagy L.G."/>
        </authorList>
    </citation>
    <scope>NUCLEOTIDE SEQUENCE [LARGE SCALE GENOMIC DNA]</scope>
    <source>
        <strain evidence="1 2">NL-1719</strain>
    </source>
</reference>
<proteinExistence type="predicted"/>
<dbReference type="EMBL" id="ML208438">
    <property type="protein sequence ID" value="TFK65388.1"/>
    <property type="molecule type" value="Genomic_DNA"/>
</dbReference>
<name>A0ACD3AHM2_9AGAR</name>
<gene>
    <name evidence="1" type="ORF">BDN72DRAFT_845611</name>
</gene>
<keyword evidence="2" id="KW-1185">Reference proteome</keyword>
<accession>A0ACD3AHM2</accession>
<evidence type="ECO:0000313" key="2">
    <source>
        <dbReference type="Proteomes" id="UP000308600"/>
    </source>
</evidence>
<organism evidence="1 2">
    <name type="scientific">Pluteus cervinus</name>
    <dbReference type="NCBI Taxonomy" id="181527"/>
    <lineage>
        <taxon>Eukaryota</taxon>
        <taxon>Fungi</taxon>
        <taxon>Dikarya</taxon>
        <taxon>Basidiomycota</taxon>
        <taxon>Agaricomycotina</taxon>
        <taxon>Agaricomycetes</taxon>
        <taxon>Agaricomycetidae</taxon>
        <taxon>Agaricales</taxon>
        <taxon>Pluteineae</taxon>
        <taxon>Pluteaceae</taxon>
        <taxon>Pluteus</taxon>
    </lineage>
</organism>